<organism evidence="2 3">
    <name type="scientific">Edaphochlamys debaryana</name>
    <dbReference type="NCBI Taxonomy" id="47281"/>
    <lineage>
        <taxon>Eukaryota</taxon>
        <taxon>Viridiplantae</taxon>
        <taxon>Chlorophyta</taxon>
        <taxon>core chlorophytes</taxon>
        <taxon>Chlorophyceae</taxon>
        <taxon>CS clade</taxon>
        <taxon>Chlamydomonadales</taxon>
        <taxon>Chlamydomonadales incertae sedis</taxon>
        <taxon>Edaphochlamys</taxon>
    </lineage>
</organism>
<name>A0A835XSP5_9CHLO</name>
<dbReference type="AlphaFoldDB" id="A0A835XSP5"/>
<proteinExistence type="predicted"/>
<dbReference type="EMBL" id="JAEHOE010000072">
    <property type="protein sequence ID" value="KAG2489528.1"/>
    <property type="molecule type" value="Genomic_DNA"/>
</dbReference>
<feature type="compositionally biased region" description="Basic residues" evidence="1">
    <location>
        <begin position="549"/>
        <end position="558"/>
    </location>
</feature>
<accession>A0A835XSP5</accession>
<evidence type="ECO:0000256" key="1">
    <source>
        <dbReference type="SAM" id="MobiDB-lite"/>
    </source>
</evidence>
<evidence type="ECO:0000313" key="2">
    <source>
        <dbReference type="EMBL" id="KAG2489528.1"/>
    </source>
</evidence>
<sequence>MLGGRTNMTSEVRASCGRVRLAPARPARTTLVTRAATYSAAETADVARKHKAEFSMLSSRLGGVVQSAVDAAVHYSRDRHGGRGPSAGVALAEAATPKAAAAAANPSPAAGPSPAGMASSTLRCLEAQLQARKFHSGGDEAGDVLAAFPSATLLHYPGGGLQGVVEEVAAAAADAHGHAAGSAAAAVLRSLAAAVGRLAAAPGAEAAGSKAAAVMTCLYGMAEALEGATATAVGAPGGAQGPRPEDVGLAMEERELLREAAAVLDAVADPGFQLSSRTSPDGHTVSASAPAHPLLAALETRLYADSTWRPASASHIAANLVDLVAQLLAPGGAGNTLANGGPAARGSACGALHAMARAQANLAAALRTHRAEPAAASRMLAALAEALAAAVITRDAADPRRGPLASTMFGEAALLLGVSRMAAGEAMGTEEVRGAQGPACARAAAADAAAGDTSEDPSVGDGDCSLVLEVLANQARGVAAAHRAHIAQVLQDLSDVPRSLSTLHDLTASLGAAAADAAAASVAASTLAAAGGAGAGVAGPRELRNRDRVRGRRHQFVD</sequence>
<dbReference type="Proteomes" id="UP000612055">
    <property type="component" value="Unassembled WGS sequence"/>
</dbReference>
<protein>
    <submittedName>
        <fullName evidence="2">Uncharacterized protein</fullName>
    </submittedName>
</protein>
<keyword evidence="3" id="KW-1185">Reference proteome</keyword>
<gene>
    <name evidence="2" type="ORF">HYH03_011979</name>
</gene>
<evidence type="ECO:0000313" key="3">
    <source>
        <dbReference type="Proteomes" id="UP000612055"/>
    </source>
</evidence>
<dbReference type="OrthoDB" id="544625at2759"/>
<comment type="caution">
    <text evidence="2">The sequence shown here is derived from an EMBL/GenBank/DDBJ whole genome shotgun (WGS) entry which is preliminary data.</text>
</comment>
<feature type="region of interest" description="Disordered" evidence="1">
    <location>
        <begin position="532"/>
        <end position="558"/>
    </location>
</feature>
<reference evidence="2" key="1">
    <citation type="journal article" date="2020" name="bioRxiv">
        <title>Comparative genomics of Chlamydomonas.</title>
        <authorList>
            <person name="Craig R.J."/>
            <person name="Hasan A.R."/>
            <person name="Ness R.W."/>
            <person name="Keightley P.D."/>
        </authorList>
    </citation>
    <scope>NUCLEOTIDE SEQUENCE</scope>
    <source>
        <strain evidence="2">CCAP 11/70</strain>
    </source>
</reference>